<dbReference type="SUPFAM" id="SSF48113">
    <property type="entry name" value="Heme-dependent peroxidases"/>
    <property type="match status" value="1"/>
</dbReference>
<evidence type="ECO:0000313" key="5">
    <source>
        <dbReference type="EMBL" id="CAG5131105.1"/>
    </source>
</evidence>
<evidence type="ECO:0000256" key="4">
    <source>
        <dbReference type="PIRSR" id="PIRSR619791-2"/>
    </source>
</evidence>
<dbReference type="OrthoDB" id="823504at2759"/>
<keyword evidence="4" id="KW-0408">Iron</keyword>
<dbReference type="PANTHER" id="PTHR11475">
    <property type="entry name" value="OXIDASE/PEROXIDASE"/>
    <property type="match status" value="1"/>
</dbReference>
<sequence>FLLREKNGFPPEGPGPCTKRNGTNDYCFLAGDARANQHAYLAAMHTLWIREHNYLARKLRELNKNATNEFIFQTVKKIIIAIHQFFTFDTYLSIVIGKEAERWKLTSKFGRSIYNPGLNPSILTDVSTAGLRFGHSTVPSLYLVGNKLVLLRFLFT</sequence>
<dbReference type="GO" id="GO:0005576">
    <property type="term" value="C:extracellular region"/>
    <property type="evidence" value="ECO:0007669"/>
    <property type="project" value="UniProtKB-SubCell"/>
</dbReference>
<gene>
    <name evidence="5" type="ORF">CUNI_LOCUS16663</name>
</gene>
<feature type="binding site" description="axial binding residue" evidence="4">
    <location>
        <position position="135"/>
    </location>
    <ligand>
        <name>heme b</name>
        <dbReference type="ChEBI" id="CHEBI:60344"/>
    </ligand>
    <ligandPart>
        <name>Fe</name>
        <dbReference type="ChEBI" id="CHEBI:18248"/>
    </ligandPart>
</feature>
<dbReference type="Proteomes" id="UP000678393">
    <property type="component" value="Unassembled WGS sequence"/>
</dbReference>
<comment type="caution">
    <text evidence="5">The sequence shown here is derived from an EMBL/GenBank/DDBJ whole genome shotgun (WGS) entry which is preliminary data.</text>
</comment>
<dbReference type="AlphaFoldDB" id="A0A8S3ZUB3"/>
<dbReference type="PRINTS" id="PR00457">
    <property type="entry name" value="ANPEROXIDASE"/>
</dbReference>
<dbReference type="EMBL" id="CAJHNH020004468">
    <property type="protein sequence ID" value="CAG5131105.1"/>
    <property type="molecule type" value="Genomic_DNA"/>
</dbReference>
<protein>
    <recommendedName>
        <fullName evidence="7">Peroxidase</fullName>
    </recommendedName>
</protein>
<evidence type="ECO:0008006" key="7">
    <source>
        <dbReference type="Google" id="ProtNLM"/>
    </source>
</evidence>
<dbReference type="InterPro" id="IPR010255">
    <property type="entry name" value="Haem_peroxidase_sf"/>
</dbReference>
<reference evidence="5" key="1">
    <citation type="submission" date="2021-04" db="EMBL/GenBank/DDBJ databases">
        <authorList>
            <consortium name="Molecular Ecology Group"/>
        </authorList>
    </citation>
    <scope>NUCLEOTIDE SEQUENCE</scope>
</reference>
<keyword evidence="6" id="KW-1185">Reference proteome</keyword>
<feature type="non-terminal residue" evidence="5">
    <location>
        <position position="1"/>
    </location>
</feature>
<keyword evidence="3" id="KW-0325">Glycoprotein</keyword>
<proteinExistence type="predicted"/>
<keyword evidence="2" id="KW-0964">Secreted</keyword>
<organism evidence="5 6">
    <name type="scientific">Candidula unifasciata</name>
    <dbReference type="NCBI Taxonomy" id="100452"/>
    <lineage>
        <taxon>Eukaryota</taxon>
        <taxon>Metazoa</taxon>
        <taxon>Spiralia</taxon>
        <taxon>Lophotrochozoa</taxon>
        <taxon>Mollusca</taxon>
        <taxon>Gastropoda</taxon>
        <taxon>Heterobranchia</taxon>
        <taxon>Euthyneura</taxon>
        <taxon>Panpulmonata</taxon>
        <taxon>Eupulmonata</taxon>
        <taxon>Stylommatophora</taxon>
        <taxon>Helicina</taxon>
        <taxon>Helicoidea</taxon>
        <taxon>Geomitridae</taxon>
        <taxon>Candidula</taxon>
    </lineage>
</organism>
<dbReference type="PANTHER" id="PTHR11475:SF4">
    <property type="entry name" value="CHORION PEROXIDASE"/>
    <property type="match status" value="1"/>
</dbReference>
<name>A0A8S3ZUB3_9EUPU</name>
<keyword evidence="4" id="KW-0349">Heme</keyword>
<dbReference type="PROSITE" id="PS50292">
    <property type="entry name" value="PEROXIDASE_3"/>
    <property type="match status" value="1"/>
</dbReference>
<keyword evidence="4" id="KW-0479">Metal-binding</keyword>
<comment type="subcellular location">
    <subcellularLocation>
        <location evidence="1">Secreted</location>
    </subcellularLocation>
</comment>
<dbReference type="InterPro" id="IPR037120">
    <property type="entry name" value="Haem_peroxidase_sf_animal"/>
</dbReference>
<accession>A0A8S3ZUB3</accession>
<dbReference type="GO" id="GO:0004601">
    <property type="term" value="F:peroxidase activity"/>
    <property type="evidence" value="ECO:0007669"/>
    <property type="project" value="InterPro"/>
</dbReference>
<evidence type="ECO:0000256" key="3">
    <source>
        <dbReference type="ARBA" id="ARBA00023180"/>
    </source>
</evidence>
<dbReference type="Pfam" id="PF03098">
    <property type="entry name" value="An_peroxidase"/>
    <property type="match status" value="1"/>
</dbReference>
<evidence type="ECO:0000256" key="2">
    <source>
        <dbReference type="ARBA" id="ARBA00022525"/>
    </source>
</evidence>
<evidence type="ECO:0000313" key="6">
    <source>
        <dbReference type="Proteomes" id="UP000678393"/>
    </source>
</evidence>
<dbReference type="GO" id="GO:0006979">
    <property type="term" value="P:response to oxidative stress"/>
    <property type="evidence" value="ECO:0007669"/>
    <property type="project" value="InterPro"/>
</dbReference>
<dbReference type="Gene3D" id="1.10.640.10">
    <property type="entry name" value="Haem peroxidase domain superfamily, animal type"/>
    <property type="match status" value="1"/>
</dbReference>
<evidence type="ECO:0000256" key="1">
    <source>
        <dbReference type="ARBA" id="ARBA00004613"/>
    </source>
</evidence>
<feature type="non-terminal residue" evidence="5">
    <location>
        <position position="156"/>
    </location>
</feature>
<dbReference type="GO" id="GO:0046872">
    <property type="term" value="F:metal ion binding"/>
    <property type="evidence" value="ECO:0007669"/>
    <property type="project" value="UniProtKB-KW"/>
</dbReference>
<dbReference type="GO" id="GO:0020037">
    <property type="term" value="F:heme binding"/>
    <property type="evidence" value="ECO:0007669"/>
    <property type="project" value="InterPro"/>
</dbReference>
<dbReference type="InterPro" id="IPR019791">
    <property type="entry name" value="Haem_peroxidase_animal"/>
</dbReference>